<dbReference type="EMBL" id="JABBFV010000006">
    <property type="protein sequence ID" value="NML10584.1"/>
    <property type="molecule type" value="Genomic_DNA"/>
</dbReference>
<evidence type="ECO:0000256" key="11">
    <source>
        <dbReference type="ARBA" id="ARBA00047972"/>
    </source>
</evidence>
<keyword evidence="2 13" id="KW-0378">Hydrolase</keyword>
<evidence type="ECO:0000256" key="5">
    <source>
        <dbReference type="ARBA" id="ARBA00039314"/>
    </source>
</evidence>
<dbReference type="PANTHER" id="PTHR16138">
    <property type="entry name" value="MYCOPHENOLIC ACID ACYL-GLUCURONIDE ESTERASE, MITOCHONDRIAL"/>
    <property type="match status" value="1"/>
</dbReference>
<dbReference type="InterPro" id="IPR052382">
    <property type="entry name" value="ABHD10_acyl-thioesterase"/>
</dbReference>
<proteinExistence type="predicted"/>
<evidence type="ECO:0000256" key="1">
    <source>
        <dbReference type="ARBA" id="ARBA00012423"/>
    </source>
</evidence>
<dbReference type="GO" id="GO:0008474">
    <property type="term" value="F:palmitoyl-(protein) hydrolase activity"/>
    <property type="evidence" value="ECO:0007669"/>
    <property type="project" value="UniProtKB-EC"/>
</dbReference>
<name>A0A7X9ZTS6_9SPHN</name>
<protein>
    <recommendedName>
        <fullName evidence="5">Palmitoyl-protein thioesterase ABHD10, mitochondrial</fullName>
        <ecNumber evidence="4">3.1.1.93</ecNumber>
        <ecNumber evidence="1">3.1.2.22</ecNumber>
    </recommendedName>
    <alternativeName>
        <fullName evidence="7">Acyl-protein thioesterase ABHD10</fullName>
    </alternativeName>
    <alternativeName>
        <fullName evidence="8">Alpha/beta hydrolase domain-containing protein 10</fullName>
    </alternativeName>
    <alternativeName>
        <fullName evidence="6">Mycophenolic acid acyl-glucuronide esterase, mitochondrial</fullName>
    </alternativeName>
</protein>
<keyword evidence="3" id="KW-0809">Transit peptide</keyword>
<comment type="caution">
    <text evidence="13">The sequence shown here is derived from an EMBL/GenBank/DDBJ whole genome shotgun (WGS) entry which is preliminary data.</text>
</comment>
<comment type="catalytic activity">
    <reaction evidence="11">
        <text>mycophenolic acid O-acyl-beta-D-glucuronide + H2O = mycophenolate + D-glucuronate + H(+)</text>
        <dbReference type="Rhea" id="RHEA:34179"/>
        <dbReference type="ChEBI" id="CHEBI:15377"/>
        <dbReference type="ChEBI" id="CHEBI:15378"/>
        <dbReference type="ChEBI" id="CHEBI:58720"/>
        <dbReference type="ChEBI" id="CHEBI:62932"/>
        <dbReference type="ChEBI" id="CHEBI:66982"/>
        <dbReference type="EC" id="3.1.1.93"/>
    </reaction>
    <physiologicalReaction direction="left-to-right" evidence="11">
        <dbReference type="Rhea" id="RHEA:34180"/>
    </physiologicalReaction>
</comment>
<dbReference type="EC" id="3.1.2.22" evidence="1"/>
<dbReference type="Gene3D" id="3.40.50.1820">
    <property type="entry name" value="alpha/beta hydrolase"/>
    <property type="match status" value="1"/>
</dbReference>
<dbReference type="Proteomes" id="UP000519023">
    <property type="component" value="Unassembled WGS sequence"/>
</dbReference>
<evidence type="ECO:0000256" key="3">
    <source>
        <dbReference type="ARBA" id="ARBA00022946"/>
    </source>
</evidence>
<dbReference type="InterPro" id="IPR022742">
    <property type="entry name" value="Hydrolase_4"/>
</dbReference>
<comment type="function">
    <text evidence="9">Acts as an acyl-protein thioesterase that hydrolyzes fatty acids from acylated residues in proteins. Regulates the mitochondrial S-depalmitoylation of the nucleophilic active site residue of peroxiredoxin-5/PRDX5, a key antioxidant protein, therefore modulating mitochondrial antioxidant ability. Also catalyzes the deglucuronidation of mycophenolic acid acyl-glucuronide, an active metabolite of the immunosuppressant drug mycophenolate.</text>
</comment>
<evidence type="ECO:0000256" key="4">
    <source>
        <dbReference type="ARBA" id="ARBA00039132"/>
    </source>
</evidence>
<evidence type="ECO:0000256" key="7">
    <source>
        <dbReference type="ARBA" id="ARBA00042645"/>
    </source>
</evidence>
<dbReference type="PRINTS" id="PR00111">
    <property type="entry name" value="ABHYDROLASE"/>
</dbReference>
<reference evidence="13 14" key="1">
    <citation type="submission" date="2020-04" db="EMBL/GenBank/DDBJ databases">
        <title>Sphingobium sp. AR-3-1 isolated from Arctic soil.</title>
        <authorList>
            <person name="Dahal R.H."/>
            <person name="Chaudhary D.K."/>
        </authorList>
    </citation>
    <scope>NUCLEOTIDE SEQUENCE [LARGE SCALE GENOMIC DNA]</scope>
    <source>
        <strain evidence="13 14">AR-3-1</strain>
    </source>
</reference>
<comment type="catalytic activity">
    <reaction evidence="10">
        <text>S-hexadecanoyl-L-cysteinyl-[protein] + H2O = L-cysteinyl-[protein] + hexadecanoate + H(+)</text>
        <dbReference type="Rhea" id="RHEA:19233"/>
        <dbReference type="Rhea" id="RHEA-COMP:10131"/>
        <dbReference type="Rhea" id="RHEA-COMP:11032"/>
        <dbReference type="ChEBI" id="CHEBI:7896"/>
        <dbReference type="ChEBI" id="CHEBI:15377"/>
        <dbReference type="ChEBI" id="CHEBI:15378"/>
        <dbReference type="ChEBI" id="CHEBI:29950"/>
        <dbReference type="ChEBI" id="CHEBI:74151"/>
        <dbReference type="EC" id="3.1.2.22"/>
    </reaction>
    <physiologicalReaction direction="left-to-right" evidence="10">
        <dbReference type="Rhea" id="RHEA:19234"/>
    </physiologicalReaction>
</comment>
<evidence type="ECO:0000256" key="6">
    <source>
        <dbReference type="ARBA" id="ARBA00041520"/>
    </source>
</evidence>
<evidence type="ECO:0000256" key="2">
    <source>
        <dbReference type="ARBA" id="ARBA00022801"/>
    </source>
</evidence>
<sequence>MLTVNDIPAAPPALFARPDGLRLAYRQQAGIGPTIVFLPGYMSDMEGGKAVALERWAAEQGRAMLRLDYAGCGASEGRFADGTLARWRDDVLLLLDALVEGPVVLVGSSMGGWLALLVALARPDRVVGLVGIAAAPDFTEWGFTDADKALLATEGRIEEPSAYSEAPYVTTLAFWQSGQALRLLEGEIAIDCPVRLLHGQQDRDVPWYVAVKTAGLVRSSDVQTLLIKDGDHRLSRDGDIALLIRTVSSLLAQTVDTL</sequence>
<keyword evidence="14" id="KW-1185">Reference proteome</keyword>
<evidence type="ECO:0000313" key="13">
    <source>
        <dbReference type="EMBL" id="NML10584.1"/>
    </source>
</evidence>
<dbReference type="Pfam" id="PF12146">
    <property type="entry name" value="Hydrolase_4"/>
    <property type="match status" value="1"/>
</dbReference>
<evidence type="ECO:0000256" key="9">
    <source>
        <dbReference type="ARBA" id="ARBA00046047"/>
    </source>
</evidence>
<dbReference type="InterPro" id="IPR029058">
    <property type="entry name" value="AB_hydrolase_fold"/>
</dbReference>
<evidence type="ECO:0000313" key="14">
    <source>
        <dbReference type="Proteomes" id="UP000519023"/>
    </source>
</evidence>
<evidence type="ECO:0000256" key="10">
    <source>
        <dbReference type="ARBA" id="ARBA00047409"/>
    </source>
</evidence>
<organism evidence="13 14">
    <name type="scientific">Sphingobium psychrophilum</name>
    <dbReference type="NCBI Taxonomy" id="2728834"/>
    <lineage>
        <taxon>Bacteria</taxon>
        <taxon>Pseudomonadati</taxon>
        <taxon>Pseudomonadota</taxon>
        <taxon>Alphaproteobacteria</taxon>
        <taxon>Sphingomonadales</taxon>
        <taxon>Sphingomonadaceae</taxon>
        <taxon>Sphingobium</taxon>
    </lineage>
</organism>
<dbReference type="AlphaFoldDB" id="A0A7X9ZTS6"/>
<accession>A0A7X9ZTS6</accession>
<evidence type="ECO:0000256" key="8">
    <source>
        <dbReference type="ARBA" id="ARBA00042704"/>
    </source>
</evidence>
<dbReference type="SUPFAM" id="SSF53474">
    <property type="entry name" value="alpha/beta-Hydrolases"/>
    <property type="match status" value="1"/>
</dbReference>
<dbReference type="InterPro" id="IPR000073">
    <property type="entry name" value="AB_hydrolase_1"/>
</dbReference>
<dbReference type="GO" id="GO:0102390">
    <property type="term" value="F:mycophenolic acid acyl-glucuronide esterase activity"/>
    <property type="evidence" value="ECO:0007669"/>
    <property type="project" value="UniProtKB-EC"/>
</dbReference>
<gene>
    <name evidence="13" type="ORF">HHL08_10545</name>
</gene>
<dbReference type="GO" id="GO:0004553">
    <property type="term" value="F:hydrolase activity, hydrolyzing O-glycosyl compounds"/>
    <property type="evidence" value="ECO:0007669"/>
    <property type="project" value="TreeGrafter"/>
</dbReference>
<dbReference type="RefSeq" id="WP_169572986.1">
    <property type="nucleotide sequence ID" value="NZ_JABBFV010000006.1"/>
</dbReference>
<evidence type="ECO:0000259" key="12">
    <source>
        <dbReference type="Pfam" id="PF12146"/>
    </source>
</evidence>
<dbReference type="PANTHER" id="PTHR16138:SF7">
    <property type="entry name" value="PALMITOYL-PROTEIN THIOESTERASE ABHD10, MITOCHONDRIAL"/>
    <property type="match status" value="1"/>
</dbReference>
<feature type="domain" description="Serine aminopeptidase S33" evidence="12">
    <location>
        <begin position="35"/>
        <end position="138"/>
    </location>
</feature>
<dbReference type="EC" id="3.1.1.93" evidence="4"/>